<evidence type="ECO:0000256" key="2">
    <source>
        <dbReference type="ARBA" id="ARBA00022448"/>
    </source>
</evidence>
<feature type="transmembrane region" description="Helical" evidence="9">
    <location>
        <begin position="147"/>
        <end position="165"/>
    </location>
</feature>
<name>A0ABD5MHW2_9EURY</name>
<dbReference type="PANTHER" id="PTHR11795:SF445">
    <property type="entry name" value="AMINO ACID ABC TRANSPORTER PERMEASE PROTEIN"/>
    <property type="match status" value="1"/>
</dbReference>
<dbReference type="Proteomes" id="UP001570511">
    <property type="component" value="Unassembled WGS sequence"/>
</dbReference>
<evidence type="ECO:0000256" key="7">
    <source>
        <dbReference type="ARBA" id="ARBA00023136"/>
    </source>
</evidence>
<keyword evidence="5" id="KW-0029">Amino-acid transport</keyword>
<feature type="transmembrane region" description="Helical" evidence="9">
    <location>
        <begin position="66"/>
        <end position="86"/>
    </location>
</feature>
<protein>
    <submittedName>
        <fullName evidence="10">Branched-chain amino acid ABC transporter permease</fullName>
    </submittedName>
</protein>
<keyword evidence="6 9" id="KW-1133">Transmembrane helix</keyword>
<gene>
    <name evidence="10" type="ORF">OS889_11550</name>
</gene>
<accession>A0ABD5MHW2</accession>
<keyword evidence="4 9" id="KW-0812">Transmembrane</keyword>
<evidence type="ECO:0000256" key="9">
    <source>
        <dbReference type="SAM" id="Phobius"/>
    </source>
</evidence>
<dbReference type="EMBL" id="JBGNYA010000001">
    <property type="protein sequence ID" value="MFA1611636.1"/>
    <property type="molecule type" value="Genomic_DNA"/>
</dbReference>
<feature type="transmembrane region" description="Helical" evidence="9">
    <location>
        <begin position="25"/>
        <end position="46"/>
    </location>
</feature>
<sequence>MVETLFLTPNDFVTYLLNGISRGMILFLVASGLTLIFGLIGLINFAHGAMVTLGGYLTYYITGATGSFWIGIVSGILIVSLLGLVLERTILHHLYEEPLLGFLGTFGIGLVIEELIGFQFGDQSRSLTSPFPGTVDLLGVSYPTHRLFVIVVGVAVALAVGALLAKTRFGLEIHATANASETAEILGVDSSKVYTLTFVLGSALAAAAGGLTAPITSLTPGVGMTYMLLAFLVIIVGGMGSFKGSFLVSLIVGQIIAFGWLALQPTYVEISIFVAAMVFILYKPRGFFGKPEVFE</sequence>
<reference evidence="10 11" key="1">
    <citation type="submission" date="2024-08" db="EMBL/GenBank/DDBJ databases">
        <title>Halobellus sp. MBLA0158 whole genome sequence.</title>
        <authorList>
            <person name="Hwang C.Y."/>
            <person name="Cho E.-S."/>
            <person name="Seo M.-J."/>
        </authorList>
    </citation>
    <scope>NUCLEOTIDE SEQUENCE [LARGE SCALE GENOMIC DNA]</scope>
    <source>
        <strain evidence="10 11">MBLA0158</strain>
    </source>
</reference>
<dbReference type="CDD" id="cd06582">
    <property type="entry name" value="TM_PBP1_LivH_like"/>
    <property type="match status" value="1"/>
</dbReference>
<evidence type="ECO:0000256" key="4">
    <source>
        <dbReference type="ARBA" id="ARBA00022692"/>
    </source>
</evidence>
<dbReference type="InterPro" id="IPR001851">
    <property type="entry name" value="ABC_transp_permease"/>
</dbReference>
<comment type="subcellular location">
    <subcellularLocation>
        <location evidence="1">Cell membrane</location>
        <topology evidence="1">Multi-pass membrane protein</topology>
    </subcellularLocation>
</comment>
<evidence type="ECO:0000256" key="3">
    <source>
        <dbReference type="ARBA" id="ARBA00022475"/>
    </source>
</evidence>
<feature type="transmembrane region" description="Helical" evidence="9">
    <location>
        <begin position="193"/>
        <end position="212"/>
    </location>
</feature>
<dbReference type="GO" id="GO:0006865">
    <property type="term" value="P:amino acid transport"/>
    <property type="evidence" value="ECO:0007669"/>
    <property type="project" value="UniProtKB-KW"/>
</dbReference>
<evidence type="ECO:0000256" key="5">
    <source>
        <dbReference type="ARBA" id="ARBA00022970"/>
    </source>
</evidence>
<evidence type="ECO:0000256" key="1">
    <source>
        <dbReference type="ARBA" id="ARBA00004651"/>
    </source>
</evidence>
<keyword evidence="11" id="KW-1185">Reference proteome</keyword>
<keyword evidence="2" id="KW-0813">Transport</keyword>
<dbReference type="Pfam" id="PF02653">
    <property type="entry name" value="BPD_transp_2"/>
    <property type="match status" value="1"/>
</dbReference>
<keyword evidence="7 9" id="KW-0472">Membrane</keyword>
<dbReference type="AlphaFoldDB" id="A0ABD5MHW2"/>
<proteinExistence type="inferred from homology"/>
<organism evidence="10 11">
    <name type="scientific">Halobellus rubicundus</name>
    <dbReference type="NCBI Taxonomy" id="2996466"/>
    <lineage>
        <taxon>Archaea</taxon>
        <taxon>Methanobacteriati</taxon>
        <taxon>Methanobacteriota</taxon>
        <taxon>Stenosarchaea group</taxon>
        <taxon>Halobacteria</taxon>
        <taxon>Halobacteriales</taxon>
        <taxon>Haloferacaceae</taxon>
        <taxon>Halobellus</taxon>
    </lineage>
</organism>
<dbReference type="RefSeq" id="WP_372389974.1">
    <property type="nucleotide sequence ID" value="NZ_JBGNYA010000001.1"/>
</dbReference>
<feature type="transmembrane region" description="Helical" evidence="9">
    <location>
        <begin position="267"/>
        <end position="282"/>
    </location>
</feature>
<evidence type="ECO:0000313" key="11">
    <source>
        <dbReference type="Proteomes" id="UP001570511"/>
    </source>
</evidence>
<dbReference type="InterPro" id="IPR052157">
    <property type="entry name" value="BCAA_transport_permease"/>
</dbReference>
<evidence type="ECO:0000256" key="6">
    <source>
        <dbReference type="ARBA" id="ARBA00022989"/>
    </source>
</evidence>
<feature type="transmembrane region" description="Helical" evidence="9">
    <location>
        <begin position="98"/>
        <end position="120"/>
    </location>
</feature>
<keyword evidence="3" id="KW-1003">Cell membrane</keyword>
<dbReference type="GO" id="GO:0005886">
    <property type="term" value="C:plasma membrane"/>
    <property type="evidence" value="ECO:0007669"/>
    <property type="project" value="UniProtKB-SubCell"/>
</dbReference>
<comment type="caution">
    <text evidence="10">The sequence shown here is derived from an EMBL/GenBank/DDBJ whole genome shotgun (WGS) entry which is preliminary data.</text>
</comment>
<evidence type="ECO:0000313" key="10">
    <source>
        <dbReference type="EMBL" id="MFA1611636.1"/>
    </source>
</evidence>
<comment type="similarity">
    <text evidence="8">Belongs to the binding-protein-dependent transport system permease family. LivHM subfamily.</text>
</comment>
<dbReference type="PANTHER" id="PTHR11795">
    <property type="entry name" value="BRANCHED-CHAIN AMINO ACID TRANSPORT SYSTEM PERMEASE PROTEIN LIVH"/>
    <property type="match status" value="1"/>
</dbReference>
<evidence type="ECO:0000256" key="8">
    <source>
        <dbReference type="ARBA" id="ARBA00037998"/>
    </source>
</evidence>